<reference evidence="1" key="1">
    <citation type="submission" date="2022-06" db="EMBL/GenBank/DDBJ databases">
        <title>Aquibacillus sp. a new bacterium isolated from soil saline samples.</title>
        <authorList>
            <person name="Galisteo C."/>
            <person name="De La Haba R."/>
            <person name="Sanchez-Porro C."/>
            <person name="Ventosa A."/>
        </authorList>
    </citation>
    <scope>NUCLEOTIDE SEQUENCE</scope>
    <source>
        <strain evidence="1">JCM 12387</strain>
    </source>
</reference>
<dbReference type="AlphaFoldDB" id="A0A9X4AKH8"/>
<evidence type="ECO:0000313" key="2">
    <source>
        <dbReference type="Proteomes" id="UP001145072"/>
    </source>
</evidence>
<name>A0A9X4AKH8_9BACI</name>
<dbReference type="RefSeq" id="WP_259867802.1">
    <property type="nucleotide sequence ID" value="NZ_JAOALK010000019.1"/>
</dbReference>
<proteinExistence type="predicted"/>
<evidence type="ECO:0000313" key="1">
    <source>
        <dbReference type="EMBL" id="MDC3422859.1"/>
    </source>
</evidence>
<keyword evidence="2" id="KW-1185">Reference proteome</keyword>
<comment type="caution">
    <text evidence="1">The sequence shown here is derived from an EMBL/GenBank/DDBJ whole genome shotgun (WGS) entry which is preliminary data.</text>
</comment>
<organism evidence="1 2">
    <name type="scientific">Aquibacillus koreensis</name>
    <dbReference type="NCBI Taxonomy" id="279446"/>
    <lineage>
        <taxon>Bacteria</taxon>
        <taxon>Bacillati</taxon>
        <taxon>Bacillota</taxon>
        <taxon>Bacilli</taxon>
        <taxon>Bacillales</taxon>
        <taxon>Bacillaceae</taxon>
        <taxon>Aquibacillus</taxon>
    </lineage>
</organism>
<accession>A0A9X4AKH8</accession>
<protein>
    <submittedName>
        <fullName evidence="1">Uncharacterized protein</fullName>
    </submittedName>
</protein>
<dbReference type="Proteomes" id="UP001145072">
    <property type="component" value="Unassembled WGS sequence"/>
</dbReference>
<gene>
    <name evidence="1" type="ORF">NC661_21175</name>
</gene>
<sequence>MIQIVGRTDIYFNTEDTFLSDINYHLTMSLEEYEILEHVINGKENKIKISFVLNMKEKVECRSLLDYNSYAYDEFKNRIPSKVRTTYMQTLDIRPANKKSKNTKKRIQTLTNTY</sequence>
<dbReference type="EMBL" id="JAMQJZ010000034">
    <property type="protein sequence ID" value="MDC3422859.1"/>
    <property type="molecule type" value="Genomic_DNA"/>
</dbReference>